<organism evidence="3 4">
    <name type="scientific">Polarella glacialis</name>
    <name type="common">Dinoflagellate</name>
    <dbReference type="NCBI Taxonomy" id="89957"/>
    <lineage>
        <taxon>Eukaryota</taxon>
        <taxon>Sar</taxon>
        <taxon>Alveolata</taxon>
        <taxon>Dinophyceae</taxon>
        <taxon>Suessiales</taxon>
        <taxon>Suessiaceae</taxon>
        <taxon>Polarella</taxon>
    </lineage>
</organism>
<feature type="coiled-coil region" evidence="1">
    <location>
        <begin position="73"/>
        <end position="100"/>
    </location>
</feature>
<feature type="region of interest" description="Disordered" evidence="2">
    <location>
        <begin position="437"/>
        <end position="458"/>
    </location>
</feature>
<gene>
    <name evidence="3" type="ORF">PGLA1383_LOCUS48663</name>
</gene>
<dbReference type="Proteomes" id="UP000654075">
    <property type="component" value="Unassembled WGS sequence"/>
</dbReference>
<proteinExistence type="predicted"/>
<keyword evidence="1" id="KW-0175">Coiled coil</keyword>
<evidence type="ECO:0000256" key="2">
    <source>
        <dbReference type="SAM" id="MobiDB-lite"/>
    </source>
</evidence>
<evidence type="ECO:0000256" key="1">
    <source>
        <dbReference type="SAM" id="Coils"/>
    </source>
</evidence>
<keyword evidence="4" id="KW-1185">Reference proteome</keyword>
<dbReference type="AlphaFoldDB" id="A0A813H543"/>
<protein>
    <submittedName>
        <fullName evidence="3">Uncharacterized protein</fullName>
    </submittedName>
</protein>
<dbReference type="EMBL" id="CAJNNV010030515">
    <property type="protein sequence ID" value="CAE8632733.1"/>
    <property type="molecule type" value="Genomic_DNA"/>
</dbReference>
<reference evidence="3" key="1">
    <citation type="submission" date="2021-02" db="EMBL/GenBank/DDBJ databases">
        <authorList>
            <person name="Dougan E. K."/>
            <person name="Rhodes N."/>
            <person name="Thang M."/>
            <person name="Chan C."/>
        </authorList>
    </citation>
    <scope>NUCLEOTIDE SEQUENCE</scope>
</reference>
<evidence type="ECO:0000313" key="3">
    <source>
        <dbReference type="EMBL" id="CAE8632733.1"/>
    </source>
</evidence>
<accession>A0A813H543</accession>
<comment type="caution">
    <text evidence="3">The sequence shown here is derived from an EMBL/GenBank/DDBJ whole genome shotgun (WGS) entry which is preliminary data.</text>
</comment>
<name>A0A813H543_POLGL</name>
<sequence>MGECFQDDLSEEEYLPAAKKKAAGLEKRSGFEVIEKEVIGTVVNQKSAINILSVCDRLQKHLTQMYNSKTLELGASKASLEELEAAVRSLKQRCLTVTARLGSLEQYSERFQAETCRAADDFFGGLSAEVKTTITLIFDPPPEDDDAWSSAIIKPLKRLVKSMTSSMSSLEAANRAELQTKLSEVNRQVTQLLAQQMSNYKHRILEAMLSKQRDLRNQLCATIQPLLQLLTDEAGQALNVMLKSETLNLPDMNLEEFERETDKRMQEMVEDKKGKVLKTRDHQEVKHGACGKTWTETTREEYHETETTGYKVTRQRLMDLFMKRVQDQIQVSKRSTQLLIEHEIIGEVKTVQEMVQMRCQGFMETLEQSIKQKHVQTGQEHMCRSSLEKSIADIQLLLDLLDKVKDKFNEADMLITSSSQGENYLDQEPEFEFVDTCETSSPHGRSGNGMSPAGAGAQ</sequence>
<evidence type="ECO:0000313" key="4">
    <source>
        <dbReference type="Proteomes" id="UP000654075"/>
    </source>
</evidence>